<evidence type="ECO:0000313" key="2">
    <source>
        <dbReference type="EMBL" id="TDB69177.1"/>
    </source>
</evidence>
<comment type="caution">
    <text evidence="2">The sequence shown here is derived from an EMBL/GenBank/DDBJ whole genome shotgun (WGS) entry which is preliminary data.</text>
</comment>
<feature type="chain" id="PRO_5020935398" description="LVIVD repeat-containing protein" evidence="1">
    <location>
        <begin position="19"/>
        <end position="432"/>
    </location>
</feature>
<gene>
    <name evidence="2" type="ORF">EZE20_02235</name>
</gene>
<dbReference type="AlphaFoldDB" id="A0A4R4KLD6"/>
<keyword evidence="1" id="KW-0732">Signal</keyword>
<sequence length="432" mass="48094">MRKAILLPVLLLALSLWSCNDRCTETRVTKQFTPVTISLMEIRKSVTTQAPRTLEHPGKIYVRGNYLFINEIKEGIHIVDNSNPSNPRFVAFVNIPGNGDMAVRGNNLYADSYTDLVTLDISDPVQPKEINRVNEVFKTGQFDGGWWNYNESIGAINGQDVTYVTQEIETNCEENPVVPGFWWWGGGFFRTMDVAFSAQSMAAPGGGGGDGQGGSMARFALYDQYLYTVGQNDLHLFDISTPTKPADFATINLGWGIETIFPYKDKLFIGSTTGMHIYDNANPAKPEKLSVFQHMMACDPVVVHDDVAYVTLRSGTNCRAAQNQLDLVDISDLTRPRLIKSYPMQNPHGLGIDFPTLYLCEGAFGMKVFDVQDRFAVDKNLISHFKDMDAYDVIPLGKNLMLVGKDGLYQFDASNPRQIRQLSKIPVGSLSI</sequence>
<evidence type="ECO:0008006" key="4">
    <source>
        <dbReference type="Google" id="ProtNLM"/>
    </source>
</evidence>
<dbReference type="OrthoDB" id="1521841at2"/>
<accession>A0A4R4KLD6</accession>
<dbReference type="Proteomes" id="UP000295706">
    <property type="component" value="Unassembled WGS sequence"/>
</dbReference>
<dbReference type="SUPFAM" id="SSF50969">
    <property type="entry name" value="YVTN repeat-like/Quinoprotein amine dehydrogenase"/>
    <property type="match status" value="1"/>
</dbReference>
<dbReference type="InterPro" id="IPR011044">
    <property type="entry name" value="Quino_amine_DH_bsu"/>
</dbReference>
<feature type="signal peptide" evidence="1">
    <location>
        <begin position="1"/>
        <end position="18"/>
    </location>
</feature>
<proteinExistence type="predicted"/>
<dbReference type="InterPro" id="IPR013211">
    <property type="entry name" value="LVIVD"/>
</dbReference>
<name>A0A4R4KLD6_9BACT</name>
<evidence type="ECO:0000256" key="1">
    <source>
        <dbReference type="SAM" id="SignalP"/>
    </source>
</evidence>
<dbReference type="Pfam" id="PF08309">
    <property type="entry name" value="LVIVD"/>
    <property type="match status" value="4"/>
</dbReference>
<keyword evidence="3" id="KW-1185">Reference proteome</keyword>
<dbReference type="EMBL" id="SMJU01000001">
    <property type="protein sequence ID" value="TDB69177.1"/>
    <property type="molecule type" value="Genomic_DNA"/>
</dbReference>
<protein>
    <recommendedName>
        <fullName evidence="4">LVIVD repeat-containing protein</fullName>
    </recommendedName>
</protein>
<dbReference type="RefSeq" id="WP_132114013.1">
    <property type="nucleotide sequence ID" value="NZ_SMJU01000001.1"/>
</dbReference>
<evidence type="ECO:0000313" key="3">
    <source>
        <dbReference type="Proteomes" id="UP000295706"/>
    </source>
</evidence>
<reference evidence="2 3" key="1">
    <citation type="submission" date="2019-02" db="EMBL/GenBank/DDBJ databases">
        <title>Arundinibacter roseus gen. nov., sp. nov., a new member of the family Cytophagaceae.</title>
        <authorList>
            <person name="Szuroczki S."/>
            <person name="Khayer B."/>
            <person name="Sproer C."/>
            <person name="Toumi M."/>
            <person name="Szabo A."/>
            <person name="Felfoldi T."/>
            <person name="Schumann P."/>
            <person name="Toth E."/>
        </authorList>
    </citation>
    <scope>NUCLEOTIDE SEQUENCE [LARGE SCALE GENOMIC DNA]</scope>
    <source>
        <strain evidence="2 3">DMA-k-7a</strain>
    </source>
</reference>
<organism evidence="2 3">
    <name type="scientific">Arundinibacter roseus</name>
    <dbReference type="NCBI Taxonomy" id="2070510"/>
    <lineage>
        <taxon>Bacteria</taxon>
        <taxon>Pseudomonadati</taxon>
        <taxon>Bacteroidota</taxon>
        <taxon>Cytophagia</taxon>
        <taxon>Cytophagales</taxon>
        <taxon>Spirosomataceae</taxon>
        <taxon>Arundinibacter</taxon>
    </lineage>
</organism>